<gene>
    <name evidence="6" type="ORF">DSM5745_10398</name>
</gene>
<feature type="compositionally biased region" description="Polar residues" evidence="5">
    <location>
        <begin position="391"/>
        <end position="401"/>
    </location>
</feature>
<keyword evidence="7" id="KW-1185">Reference proteome</keyword>
<dbReference type="RefSeq" id="XP_026598857.1">
    <property type="nucleotide sequence ID" value="XM_026752414.1"/>
</dbReference>
<evidence type="ECO:0000256" key="3">
    <source>
        <dbReference type="PROSITE-ProRule" id="PRU00023"/>
    </source>
</evidence>
<evidence type="ECO:0000256" key="1">
    <source>
        <dbReference type="ARBA" id="ARBA00022737"/>
    </source>
</evidence>
<sequence length="866" mass="95890">MDKESTIQLAFSALEGCVNVIHAAFVHRKVVEDDKLQQLINDIRGLASVVCSTAPLWQLNLDTPTSPGIEAVLQWLPPLYRQLSATLKLLEKMLPLPIEHVLDGYGMGANVLNWEFIAWKVNNYEAAVRVVLGVMKSNYEWKEINLEKLKEQARRYESAMDGLDKRAETGDLLLQELVKIPYHLEVLERLQKAAKLYTVSVKDSGAEIAHCSVGIGKLMARNYYAADRSQADIITETPSQGTSGPQQESEGLRSARIEPACNAHVRQNEAMQQGTPDVGSASKQVPTTDSEKTRTQPSHERPRTLQQAHEDTFVDQRTLMKKRSLEIHHRWLEQEDQVYAAKREAIQQKLEESGSSPAKRNPNSSGLTASLYAPKDVVSEQPTQDAPVLSMGSSRETSTDYQQRDSLKAVDFAEKVVDPPKTQETQGSESPEKNEAIAISMAFERSQSSSRCTSSVEFETPIKADSEESLYRLSPSKQQSLVLRRTIEKKIANANASTAAPPSPLLPSPARSEQGVEDEEKEALSLMSEHEQVARVLRLLKEPNLSHAAKTLGRIISLRRLSLTSRLVLAEGFYKAACYDRVIPLLQVPLTVLQDAPLAAARIDHLLAKTHFSLGAFTPAINCCKVSMDRKKKQLGSKHPSFLESVELLAQLLRATENPSEAEALRRQHFTPEQCNFLRHIDDLEAAFNWRKQESRDPKYKLMLMSFVAPAKTSVLDQLGLCEEWGFHTTVLGFHSGTSLLSLLRSAGESDKLMLLFLRGNVTVGLPSGQTRQTLDTLLQRAVSANQAERVENLLDAGADIETESDAMTSLHSAAKSGYSDIVNLLVDRGANIDARTGDDQSALALAEANGHRKIVEYLAIKGAKK</sequence>
<dbReference type="Gene3D" id="1.25.40.20">
    <property type="entry name" value="Ankyrin repeat-containing domain"/>
    <property type="match status" value="1"/>
</dbReference>
<feature type="compositionally biased region" description="Polar residues" evidence="5">
    <location>
        <begin position="353"/>
        <end position="368"/>
    </location>
</feature>
<dbReference type="PANTHER" id="PTHR24171">
    <property type="entry name" value="ANKYRIN REPEAT DOMAIN-CONTAINING PROTEIN 39-RELATED"/>
    <property type="match status" value="1"/>
</dbReference>
<feature type="region of interest" description="Disordered" evidence="5">
    <location>
        <begin position="270"/>
        <end position="314"/>
    </location>
</feature>
<feature type="repeat" description="ANK" evidence="3">
    <location>
        <begin position="806"/>
        <end position="838"/>
    </location>
</feature>
<feature type="region of interest" description="Disordered" evidence="5">
    <location>
        <begin position="349"/>
        <end position="433"/>
    </location>
</feature>
<dbReference type="SMART" id="SM00248">
    <property type="entry name" value="ANK"/>
    <property type="match status" value="3"/>
</dbReference>
<dbReference type="InterPro" id="IPR011990">
    <property type="entry name" value="TPR-like_helical_dom_sf"/>
</dbReference>
<feature type="coiled-coil region" evidence="4">
    <location>
        <begin position="139"/>
        <end position="166"/>
    </location>
</feature>
<feature type="compositionally biased region" description="Basic and acidic residues" evidence="5">
    <location>
        <begin position="402"/>
        <end position="418"/>
    </location>
</feature>
<dbReference type="OrthoDB" id="366390at2759"/>
<evidence type="ECO:0000256" key="5">
    <source>
        <dbReference type="SAM" id="MobiDB-lite"/>
    </source>
</evidence>
<comment type="caution">
    <text evidence="6">The sequence shown here is derived from an EMBL/GenBank/DDBJ whole genome shotgun (WGS) entry which is preliminary data.</text>
</comment>
<reference evidence="6 7" key="1">
    <citation type="journal article" date="2018" name="IMA Fungus">
        <title>IMA Genome-F 9: Draft genome sequence of Annulohypoxylon stygium, Aspergillus mulundensis, Berkeleyomyces basicola (syn. Thielaviopsis basicola), Ceratocystis smalleyi, two Cercospora beticola strains, Coleophoma cylindrospora, Fusarium fracticaudum, Phialophora cf. hyalina, and Morchella septimelata.</title>
        <authorList>
            <person name="Wingfield B.D."/>
            <person name="Bills G.F."/>
            <person name="Dong Y."/>
            <person name="Huang W."/>
            <person name="Nel W.J."/>
            <person name="Swalarsk-Parry B.S."/>
            <person name="Vaghefi N."/>
            <person name="Wilken P.M."/>
            <person name="An Z."/>
            <person name="de Beer Z.W."/>
            <person name="De Vos L."/>
            <person name="Chen L."/>
            <person name="Duong T.A."/>
            <person name="Gao Y."/>
            <person name="Hammerbacher A."/>
            <person name="Kikkert J.R."/>
            <person name="Li Y."/>
            <person name="Li H."/>
            <person name="Li K."/>
            <person name="Li Q."/>
            <person name="Liu X."/>
            <person name="Ma X."/>
            <person name="Naidoo K."/>
            <person name="Pethybridge S.J."/>
            <person name="Sun J."/>
            <person name="Steenkamp E.T."/>
            <person name="van der Nest M.A."/>
            <person name="van Wyk S."/>
            <person name="Wingfield M.J."/>
            <person name="Xiong C."/>
            <person name="Yue Q."/>
            <person name="Zhang X."/>
        </authorList>
    </citation>
    <scope>NUCLEOTIDE SEQUENCE [LARGE SCALE GENOMIC DNA]</scope>
    <source>
        <strain evidence="6 7">DSM 5745</strain>
    </source>
</reference>
<keyword evidence="2 3" id="KW-0040">ANK repeat</keyword>
<dbReference type="InterPro" id="IPR036770">
    <property type="entry name" value="Ankyrin_rpt-contain_sf"/>
</dbReference>
<dbReference type="Proteomes" id="UP000256690">
    <property type="component" value="Unassembled WGS sequence"/>
</dbReference>
<evidence type="ECO:0000256" key="2">
    <source>
        <dbReference type="ARBA" id="ARBA00023043"/>
    </source>
</evidence>
<organism evidence="6 7">
    <name type="scientific">Aspergillus mulundensis</name>
    <dbReference type="NCBI Taxonomy" id="1810919"/>
    <lineage>
        <taxon>Eukaryota</taxon>
        <taxon>Fungi</taxon>
        <taxon>Dikarya</taxon>
        <taxon>Ascomycota</taxon>
        <taxon>Pezizomycotina</taxon>
        <taxon>Eurotiomycetes</taxon>
        <taxon>Eurotiomycetidae</taxon>
        <taxon>Eurotiales</taxon>
        <taxon>Aspergillaceae</taxon>
        <taxon>Aspergillus</taxon>
        <taxon>Aspergillus subgen. Nidulantes</taxon>
    </lineage>
</organism>
<dbReference type="Pfam" id="PF12796">
    <property type="entry name" value="Ank_2"/>
    <property type="match status" value="1"/>
</dbReference>
<dbReference type="AlphaFoldDB" id="A0A3D8QIS9"/>
<keyword evidence="1" id="KW-0677">Repeat</keyword>
<dbReference type="STRING" id="1810919.A0A3D8QIS9"/>
<proteinExistence type="predicted"/>
<name>A0A3D8QIS9_9EURO</name>
<dbReference type="PROSITE" id="PS50088">
    <property type="entry name" value="ANK_REPEAT"/>
    <property type="match status" value="2"/>
</dbReference>
<evidence type="ECO:0000256" key="4">
    <source>
        <dbReference type="SAM" id="Coils"/>
    </source>
</evidence>
<feature type="compositionally biased region" description="Polar residues" evidence="5">
    <location>
        <begin position="270"/>
        <end position="288"/>
    </location>
</feature>
<dbReference type="SUPFAM" id="SSF48403">
    <property type="entry name" value="Ankyrin repeat"/>
    <property type="match status" value="1"/>
</dbReference>
<evidence type="ECO:0000313" key="6">
    <source>
        <dbReference type="EMBL" id="RDW61726.1"/>
    </source>
</evidence>
<dbReference type="InterPro" id="IPR002110">
    <property type="entry name" value="Ankyrin_rpt"/>
</dbReference>
<evidence type="ECO:0000313" key="7">
    <source>
        <dbReference type="Proteomes" id="UP000256690"/>
    </source>
</evidence>
<protein>
    <submittedName>
        <fullName evidence="6">Uncharacterized protein</fullName>
    </submittedName>
</protein>
<feature type="repeat" description="ANK" evidence="3">
    <location>
        <begin position="774"/>
        <end position="806"/>
    </location>
</feature>
<dbReference type="Gene3D" id="1.25.40.10">
    <property type="entry name" value="Tetratricopeptide repeat domain"/>
    <property type="match status" value="1"/>
</dbReference>
<dbReference type="EMBL" id="PVWQ01000016">
    <property type="protein sequence ID" value="RDW61726.1"/>
    <property type="molecule type" value="Genomic_DNA"/>
</dbReference>
<feature type="compositionally biased region" description="Basic and acidic residues" evidence="5">
    <location>
        <begin position="289"/>
        <end position="314"/>
    </location>
</feature>
<dbReference type="PROSITE" id="PS50297">
    <property type="entry name" value="ANK_REP_REGION"/>
    <property type="match status" value="1"/>
</dbReference>
<accession>A0A3D8QIS9</accession>
<dbReference type="GeneID" id="38120768"/>
<keyword evidence="4" id="KW-0175">Coiled coil</keyword>
<feature type="region of interest" description="Disordered" evidence="5">
    <location>
        <begin position="493"/>
        <end position="520"/>
    </location>
</feature>